<sequence length="152" mass="16785">MLRALPLWLTRVVSNSMAPGLRDGQLVLTLKPLRGHRFRRGAVVAVDSRELGRRIVKRIVGLPGERVRIEVGRIWVDGQILVEPYASASAYQGAFAVPEDHYLLLGDNRDASSDSRSWRNPYVGRDEIAGILIRAGAVRTGVGNRGLLLGRH</sequence>
<evidence type="ECO:0000256" key="5">
    <source>
        <dbReference type="ARBA" id="ARBA00022801"/>
    </source>
</evidence>
<keyword evidence="6" id="KW-0645">Protease</keyword>
<evidence type="ECO:0000256" key="3">
    <source>
        <dbReference type="ARBA" id="ARBA00013208"/>
    </source>
</evidence>
<evidence type="ECO:0000256" key="4">
    <source>
        <dbReference type="ARBA" id="ARBA00019232"/>
    </source>
</evidence>
<comment type="similarity">
    <text evidence="2 6">Belongs to the peptidase S26 family.</text>
</comment>
<evidence type="ECO:0000313" key="9">
    <source>
        <dbReference type="Proteomes" id="UP000320431"/>
    </source>
</evidence>
<evidence type="ECO:0000256" key="2">
    <source>
        <dbReference type="ARBA" id="ARBA00009370"/>
    </source>
</evidence>
<dbReference type="EMBL" id="VICD02000007">
    <property type="protein sequence ID" value="KAB8198646.1"/>
    <property type="molecule type" value="Genomic_DNA"/>
</dbReference>
<gene>
    <name evidence="8" type="primary">lepB</name>
    <name evidence="8" type="ORF">FKV24_001330</name>
</gene>
<dbReference type="PANTHER" id="PTHR43390:SF1">
    <property type="entry name" value="CHLOROPLAST PROCESSING PEPTIDASE"/>
    <property type="match status" value="1"/>
</dbReference>
<comment type="catalytic activity">
    <reaction evidence="1 6">
        <text>Cleavage of hydrophobic, N-terminal signal or leader sequences from secreted and periplasmic proteins.</text>
        <dbReference type="EC" id="3.4.21.89"/>
    </reaction>
</comment>
<dbReference type="EC" id="3.4.21.89" evidence="3 6"/>
<protein>
    <recommendedName>
        <fullName evidence="4 6">Signal peptidase I</fullName>
        <ecNumber evidence="3 6">3.4.21.89</ecNumber>
    </recommendedName>
</protein>
<dbReference type="Pfam" id="PF10502">
    <property type="entry name" value="Peptidase_S26"/>
    <property type="match status" value="1"/>
</dbReference>
<dbReference type="NCBIfam" id="TIGR02227">
    <property type="entry name" value="sigpep_I_bact"/>
    <property type="match status" value="1"/>
</dbReference>
<dbReference type="InterPro" id="IPR036286">
    <property type="entry name" value="LexA/Signal_pep-like_sf"/>
</dbReference>
<dbReference type="GO" id="GO:0004252">
    <property type="term" value="F:serine-type endopeptidase activity"/>
    <property type="evidence" value="ECO:0007669"/>
    <property type="project" value="InterPro"/>
</dbReference>
<comment type="subcellular location">
    <subcellularLocation>
        <location evidence="6">Membrane</location>
        <topology evidence="6">Multi-pass membrane protein</topology>
    </subcellularLocation>
</comment>
<dbReference type="PROSITE" id="PS00760">
    <property type="entry name" value="SPASE_I_2"/>
    <property type="match status" value="1"/>
</dbReference>
<dbReference type="GO" id="GO:0009003">
    <property type="term" value="F:signal peptidase activity"/>
    <property type="evidence" value="ECO:0007669"/>
    <property type="project" value="UniProtKB-EC"/>
</dbReference>
<reference evidence="8 9" key="1">
    <citation type="submission" date="2019-10" db="EMBL/GenBank/DDBJ databases">
        <title>Lysobacter alkalisoli sp. nov., isolated from saline-alkaline soil.</title>
        <authorList>
            <person name="Sun J.-Q."/>
        </authorList>
    </citation>
    <scope>NUCLEOTIDE SEQUENCE [LARGE SCALE GENOMIC DNA]</scope>
    <source>
        <strain evidence="8 9">KCTC 42381</strain>
    </source>
</reference>
<organism evidence="8 9">
    <name type="scientific">Marilutibacter maris</name>
    <dbReference type="NCBI Taxonomy" id="1605891"/>
    <lineage>
        <taxon>Bacteria</taxon>
        <taxon>Pseudomonadati</taxon>
        <taxon>Pseudomonadota</taxon>
        <taxon>Gammaproteobacteria</taxon>
        <taxon>Lysobacterales</taxon>
        <taxon>Lysobacteraceae</taxon>
        <taxon>Marilutibacter</taxon>
    </lineage>
</organism>
<proteinExistence type="inferred from homology"/>
<dbReference type="InterPro" id="IPR000223">
    <property type="entry name" value="Pept_S26A_signal_pept_1"/>
</dbReference>
<evidence type="ECO:0000313" key="8">
    <source>
        <dbReference type="EMBL" id="KAB8198646.1"/>
    </source>
</evidence>
<keyword evidence="5 6" id="KW-0378">Hydrolase</keyword>
<feature type="domain" description="Peptidase S26" evidence="7">
    <location>
        <begin position="10"/>
        <end position="130"/>
    </location>
</feature>
<dbReference type="CDD" id="cd06530">
    <property type="entry name" value="S26_SPase_I"/>
    <property type="match status" value="1"/>
</dbReference>
<accession>A0A508B3I3</accession>
<name>A0A508B3I3_9GAMM</name>
<dbReference type="AlphaFoldDB" id="A0A508B3I3"/>
<dbReference type="Gene3D" id="2.10.109.10">
    <property type="entry name" value="Umud Fragment, subunit A"/>
    <property type="match status" value="1"/>
</dbReference>
<dbReference type="PANTHER" id="PTHR43390">
    <property type="entry name" value="SIGNAL PEPTIDASE I"/>
    <property type="match status" value="1"/>
</dbReference>
<dbReference type="GO" id="GO:0016020">
    <property type="term" value="C:membrane"/>
    <property type="evidence" value="ECO:0007669"/>
    <property type="project" value="UniProtKB-SubCell"/>
</dbReference>
<dbReference type="RefSeq" id="WP_141480913.1">
    <property type="nucleotide sequence ID" value="NZ_VICD02000007.1"/>
</dbReference>
<dbReference type="InterPro" id="IPR019757">
    <property type="entry name" value="Pept_S26A_signal_pept_1_Lys-AS"/>
</dbReference>
<evidence type="ECO:0000256" key="1">
    <source>
        <dbReference type="ARBA" id="ARBA00000677"/>
    </source>
</evidence>
<evidence type="ECO:0000256" key="6">
    <source>
        <dbReference type="RuleBase" id="RU362042"/>
    </source>
</evidence>
<dbReference type="InterPro" id="IPR019533">
    <property type="entry name" value="Peptidase_S26"/>
</dbReference>
<evidence type="ECO:0000259" key="7">
    <source>
        <dbReference type="Pfam" id="PF10502"/>
    </source>
</evidence>
<dbReference type="Proteomes" id="UP000320431">
    <property type="component" value="Unassembled WGS sequence"/>
</dbReference>
<dbReference type="PRINTS" id="PR00727">
    <property type="entry name" value="LEADERPTASE"/>
</dbReference>
<dbReference type="SUPFAM" id="SSF51306">
    <property type="entry name" value="LexA/Signal peptidase"/>
    <property type="match status" value="1"/>
</dbReference>
<dbReference type="GO" id="GO:0006465">
    <property type="term" value="P:signal peptide processing"/>
    <property type="evidence" value="ECO:0007669"/>
    <property type="project" value="InterPro"/>
</dbReference>
<comment type="caution">
    <text evidence="8">The sequence shown here is derived from an EMBL/GenBank/DDBJ whole genome shotgun (WGS) entry which is preliminary data.</text>
</comment>